<feature type="transmembrane region" description="Helical" evidence="10">
    <location>
        <begin position="265"/>
        <end position="285"/>
    </location>
</feature>
<evidence type="ECO:0000256" key="4">
    <source>
        <dbReference type="ARBA" id="ARBA00022679"/>
    </source>
</evidence>
<feature type="transmembrane region" description="Helical" evidence="10">
    <location>
        <begin position="234"/>
        <end position="258"/>
    </location>
</feature>
<gene>
    <name evidence="11" type="ORF">CVIRNUC_008574</name>
</gene>
<dbReference type="GO" id="GO:0004168">
    <property type="term" value="F:dolichol kinase activity"/>
    <property type="evidence" value="ECO:0007669"/>
    <property type="project" value="UniProtKB-EC"/>
</dbReference>
<comment type="subcellular location">
    <subcellularLocation>
        <location evidence="1">Endoplasmic reticulum membrane</location>
        <topology evidence="1">Multi-pass membrane protein</topology>
    </subcellularLocation>
</comment>
<evidence type="ECO:0000256" key="3">
    <source>
        <dbReference type="ARBA" id="ARBA00012132"/>
    </source>
</evidence>
<evidence type="ECO:0000256" key="2">
    <source>
        <dbReference type="ARBA" id="ARBA00010794"/>
    </source>
</evidence>
<feature type="transmembrane region" description="Helical" evidence="10">
    <location>
        <begin position="421"/>
        <end position="440"/>
    </location>
</feature>
<feature type="transmembrane region" description="Helical" evidence="10">
    <location>
        <begin position="446"/>
        <end position="467"/>
    </location>
</feature>
<evidence type="ECO:0000313" key="11">
    <source>
        <dbReference type="EMBL" id="CAK0785366.1"/>
    </source>
</evidence>
<sequence>MKREACEALLLVCTFARLATGFWKEDGTLPSEILGLGALTILSLAQELSTIGSRQRYGYITRRADSEGVALGALSVPWACTGLILMGWRYAVETGYAEFALQASVAGCMAMVAFLAWCVVALSRQHSRPPISKYALIGPEQTSIINSKLAEASSLRHRACTNGKLRDTKGVDIDAVAGPKDRRRRAKAPGNAAMEMDAIAAANTAVFAMSVVACIAMLVAGMERGVLGGALQGIGLVASSGMAVCILHALLTCLPLCFTIGEAMVVAQAAALLLWDVCLLAISFLTSLTSPGEGLSEILRLRSGVGLFVELLVFGALVTAVPCVVLLRTLCPQDAASRGPVSPRKGRSKALSRRQKLLAGAALAAVLALAVAAAVRPALWALGFAFARWRRIALLGYWVALLAAALPLMDWVSRRRKVPTIIVRKGYHILALGLFTPALLVDPQLLAMSMAIAAALLVVVEVVRMGNVPYLGPKIHEFMTSFIDSRDAGALLVSHFSLLAGMAAPVWVSAVSSTPVGACVPALSTTFSGIMVLGIADSAASAIGRRFGRRRLLGTRKTLEGTLGAILCTVVGWLVLWPMCRCRGHENLDRLSKALGAVERLGHGRIPSQEGMKAAITERSGGVAFWSMLAAAVASCMLEATTTQLDNIFLPLHHYAMLLA</sequence>
<feature type="transmembrane region" description="Helical" evidence="10">
    <location>
        <begin position="305"/>
        <end position="327"/>
    </location>
</feature>
<feature type="transmembrane region" description="Helical" evidence="10">
    <location>
        <begin position="357"/>
        <end position="380"/>
    </location>
</feature>
<feature type="transmembrane region" description="Helical" evidence="10">
    <location>
        <begin position="488"/>
        <end position="508"/>
    </location>
</feature>
<feature type="transmembrane region" description="Helical" evidence="10">
    <location>
        <begin position="200"/>
        <end position="222"/>
    </location>
</feature>
<proteinExistence type="inferred from homology"/>
<organism evidence="11 12">
    <name type="scientific">Coccomyxa viridis</name>
    <dbReference type="NCBI Taxonomy" id="1274662"/>
    <lineage>
        <taxon>Eukaryota</taxon>
        <taxon>Viridiplantae</taxon>
        <taxon>Chlorophyta</taxon>
        <taxon>core chlorophytes</taxon>
        <taxon>Trebouxiophyceae</taxon>
        <taxon>Trebouxiophyceae incertae sedis</taxon>
        <taxon>Coccomyxaceae</taxon>
        <taxon>Coccomyxa</taxon>
    </lineage>
</organism>
<evidence type="ECO:0000256" key="8">
    <source>
        <dbReference type="ARBA" id="ARBA00022989"/>
    </source>
</evidence>
<feature type="transmembrane region" description="Helical" evidence="10">
    <location>
        <begin position="520"/>
        <end position="540"/>
    </location>
</feature>
<evidence type="ECO:0000256" key="6">
    <source>
        <dbReference type="ARBA" id="ARBA00022777"/>
    </source>
</evidence>
<feature type="transmembrane region" description="Helical" evidence="10">
    <location>
        <begin position="561"/>
        <end position="579"/>
    </location>
</feature>
<reference evidence="11 12" key="1">
    <citation type="submission" date="2023-10" db="EMBL/GenBank/DDBJ databases">
        <authorList>
            <person name="Maclean D."/>
            <person name="Macfadyen A."/>
        </authorList>
    </citation>
    <scope>NUCLEOTIDE SEQUENCE [LARGE SCALE GENOMIC DNA]</scope>
</reference>
<feature type="transmembrane region" description="Helical" evidence="10">
    <location>
        <begin position="69"/>
        <end position="88"/>
    </location>
</feature>
<dbReference type="PANTHER" id="PTHR13205">
    <property type="entry name" value="TRANSMEMBRANE PROTEIN 15-RELATED"/>
    <property type="match status" value="1"/>
</dbReference>
<keyword evidence="6" id="KW-0418">Kinase</keyword>
<accession>A0AAV1IEZ4</accession>
<evidence type="ECO:0000256" key="10">
    <source>
        <dbReference type="SAM" id="Phobius"/>
    </source>
</evidence>
<evidence type="ECO:0000256" key="5">
    <source>
        <dbReference type="ARBA" id="ARBA00022692"/>
    </source>
</evidence>
<keyword evidence="9 10" id="KW-0472">Membrane</keyword>
<dbReference type="PANTHER" id="PTHR13205:SF15">
    <property type="entry name" value="DOLICHOL KINASE"/>
    <property type="match status" value="1"/>
</dbReference>
<dbReference type="EMBL" id="CAUYUE010000012">
    <property type="protein sequence ID" value="CAK0785366.1"/>
    <property type="molecule type" value="Genomic_DNA"/>
</dbReference>
<keyword evidence="8 10" id="KW-1133">Transmembrane helix</keyword>
<dbReference type="EC" id="2.7.1.108" evidence="3"/>
<protein>
    <recommendedName>
        <fullName evidence="3">dolichol kinase</fullName>
        <ecNumber evidence="3">2.7.1.108</ecNumber>
    </recommendedName>
</protein>
<evidence type="ECO:0000256" key="1">
    <source>
        <dbReference type="ARBA" id="ARBA00004477"/>
    </source>
</evidence>
<dbReference type="GO" id="GO:0005789">
    <property type="term" value="C:endoplasmic reticulum membrane"/>
    <property type="evidence" value="ECO:0007669"/>
    <property type="project" value="UniProtKB-SubCell"/>
</dbReference>
<evidence type="ECO:0000256" key="7">
    <source>
        <dbReference type="ARBA" id="ARBA00022824"/>
    </source>
</evidence>
<evidence type="ECO:0000256" key="9">
    <source>
        <dbReference type="ARBA" id="ARBA00023136"/>
    </source>
</evidence>
<dbReference type="GO" id="GO:0043048">
    <property type="term" value="P:dolichyl monophosphate biosynthetic process"/>
    <property type="evidence" value="ECO:0007669"/>
    <property type="project" value="TreeGrafter"/>
</dbReference>
<keyword evidence="5 10" id="KW-0812">Transmembrane</keyword>
<keyword evidence="4" id="KW-0808">Transferase</keyword>
<comment type="caution">
    <text evidence="11">The sequence shown here is derived from an EMBL/GenBank/DDBJ whole genome shotgun (WGS) entry which is preliminary data.</text>
</comment>
<dbReference type="AlphaFoldDB" id="A0AAV1IEZ4"/>
<keyword evidence="7" id="KW-0256">Endoplasmic reticulum</keyword>
<feature type="transmembrane region" description="Helical" evidence="10">
    <location>
        <begin position="100"/>
        <end position="123"/>
    </location>
</feature>
<dbReference type="InterPro" id="IPR032974">
    <property type="entry name" value="Polypren_kinase"/>
</dbReference>
<dbReference type="Proteomes" id="UP001314263">
    <property type="component" value="Unassembled WGS sequence"/>
</dbReference>
<feature type="transmembrane region" description="Helical" evidence="10">
    <location>
        <begin position="392"/>
        <end position="409"/>
    </location>
</feature>
<comment type="similarity">
    <text evidence="2">Belongs to the polyprenol kinase family.</text>
</comment>
<evidence type="ECO:0000313" key="12">
    <source>
        <dbReference type="Proteomes" id="UP001314263"/>
    </source>
</evidence>
<name>A0AAV1IEZ4_9CHLO</name>
<keyword evidence="12" id="KW-1185">Reference proteome</keyword>